<dbReference type="InterPro" id="IPR025439">
    <property type="entry name" value="Spore_coat_CotO"/>
</dbReference>
<sequence length="172" mass="19888">MGNERKTKNKKPLLYIHQPELREVKSNMQSNYRSPNIKTDSAKQKESVSIVKKKKREYLQEDLDSIQAEMEIEQEEQEPQSQPQPKLGENTGKFGFKKVKPFREMDLNEKLDYLTEFGDGKAPFPCVFTTENNSYKGVIFSTNGTEVEIKPFQGEHVKLNKNDIKSIKMIGL</sequence>
<evidence type="ECO:0000256" key="1">
    <source>
        <dbReference type="SAM" id="MobiDB-lite"/>
    </source>
</evidence>
<accession>A0ABW5RMP2</accession>
<feature type="region of interest" description="Disordered" evidence="1">
    <location>
        <begin position="24"/>
        <end position="51"/>
    </location>
</feature>
<dbReference type="RefSeq" id="WP_377932594.1">
    <property type="nucleotide sequence ID" value="NZ_JBHUMF010000008.1"/>
</dbReference>
<reference evidence="3" key="1">
    <citation type="journal article" date="2019" name="Int. J. Syst. Evol. Microbiol.">
        <title>The Global Catalogue of Microorganisms (GCM) 10K type strain sequencing project: providing services to taxonomists for standard genome sequencing and annotation.</title>
        <authorList>
            <consortium name="The Broad Institute Genomics Platform"/>
            <consortium name="The Broad Institute Genome Sequencing Center for Infectious Disease"/>
            <person name="Wu L."/>
            <person name="Ma J."/>
        </authorList>
    </citation>
    <scope>NUCLEOTIDE SEQUENCE [LARGE SCALE GENOMIC DNA]</scope>
    <source>
        <strain evidence="3">KCTC 3913</strain>
    </source>
</reference>
<feature type="compositionally biased region" description="Polar residues" evidence="1">
    <location>
        <begin position="26"/>
        <end position="39"/>
    </location>
</feature>
<dbReference type="Pfam" id="PF14153">
    <property type="entry name" value="Spore_coat_CotO"/>
    <property type="match status" value="1"/>
</dbReference>
<protein>
    <submittedName>
        <fullName evidence="2">CotO family spore coat protein</fullName>
    </submittedName>
</protein>
<feature type="region of interest" description="Disordered" evidence="1">
    <location>
        <begin position="71"/>
        <end position="94"/>
    </location>
</feature>
<dbReference type="EMBL" id="JBHUMF010000008">
    <property type="protein sequence ID" value="MFD2679727.1"/>
    <property type="molecule type" value="Genomic_DNA"/>
</dbReference>
<keyword evidence="2" id="KW-0946">Virion</keyword>
<gene>
    <name evidence="2" type="ORF">ACFSUL_03065</name>
</gene>
<organism evidence="2 3">
    <name type="scientific">Bacillus seohaeanensis</name>
    <dbReference type="NCBI Taxonomy" id="284580"/>
    <lineage>
        <taxon>Bacteria</taxon>
        <taxon>Bacillati</taxon>
        <taxon>Bacillota</taxon>
        <taxon>Bacilli</taxon>
        <taxon>Bacillales</taxon>
        <taxon>Bacillaceae</taxon>
        <taxon>Bacillus</taxon>
    </lineage>
</organism>
<keyword evidence="2" id="KW-0167">Capsid protein</keyword>
<dbReference type="Proteomes" id="UP001597506">
    <property type="component" value="Unassembled WGS sequence"/>
</dbReference>
<name>A0ABW5RMP2_9BACI</name>
<evidence type="ECO:0000313" key="2">
    <source>
        <dbReference type="EMBL" id="MFD2679727.1"/>
    </source>
</evidence>
<proteinExistence type="predicted"/>
<comment type="caution">
    <text evidence="2">The sequence shown here is derived from an EMBL/GenBank/DDBJ whole genome shotgun (WGS) entry which is preliminary data.</text>
</comment>
<evidence type="ECO:0000313" key="3">
    <source>
        <dbReference type="Proteomes" id="UP001597506"/>
    </source>
</evidence>
<keyword evidence="3" id="KW-1185">Reference proteome</keyword>